<evidence type="ECO:0000256" key="1">
    <source>
        <dbReference type="SAM" id="Phobius"/>
    </source>
</evidence>
<evidence type="ECO:0008006" key="4">
    <source>
        <dbReference type="Google" id="ProtNLM"/>
    </source>
</evidence>
<proteinExistence type="predicted"/>
<dbReference type="Proteomes" id="UP000198539">
    <property type="component" value="Unassembled WGS sequence"/>
</dbReference>
<organism evidence="2 3">
    <name type="scientific">Roseicitreum antarcticum</name>
    <dbReference type="NCBI Taxonomy" id="564137"/>
    <lineage>
        <taxon>Bacteria</taxon>
        <taxon>Pseudomonadati</taxon>
        <taxon>Pseudomonadota</taxon>
        <taxon>Alphaproteobacteria</taxon>
        <taxon>Rhodobacterales</taxon>
        <taxon>Paracoccaceae</taxon>
        <taxon>Roseicitreum</taxon>
    </lineage>
</organism>
<protein>
    <recommendedName>
        <fullName evidence="4">DUF5337 domain-containing protein</fullName>
    </recommendedName>
</protein>
<reference evidence="2 3" key="1">
    <citation type="submission" date="2016-10" db="EMBL/GenBank/DDBJ databases">
        <authorList>
            <person name="de Groot N.N."/>
        </authorList>
    </citation>
    <scope>NUCLEOTIDE SEQUENCE [LARGE SCALE GENOMIC DNA]</scope>
    <source>
        <strain evidence="2 3">CGMCC 1.8894</strain>
    </source>
</reference>
<dbReference type="STRING" id="564137.SAMN04488238_10641"/>
<keyword evidence="1" id="KW-0812">Transmembrane</keyword>
<evidence type="ECO:0000313" key="2">
    <source>
        <dbReference type="EMBL" id="SDX20006.1"/>
    </source>
</evidence>
<feature type="transmembrane region" description="Helical" evidence="1">
    <location>
        <begin position="46"/>
        <end position="69"/>
    </location>
</feature>
<keyword evidence="3" id="KW-1185">Reference proteome</keyword>
<dbReference type="AlphaFoldDB" id="A0A1H2ZRI8"/>
<sequence length="75" mass="8307">MVKPPARPHQQDTRQARVVALVLAGTTVVWLVAQWAGGMLGLPGRFAILIDLAALAAFGWALMVTFRLWRKRPKD</sequence>
<name>A0A1H2ZRI8_9RHOB</name>
<evidence type="ECO:0000313" key="3">
    <source>
        <dbReference type="Proteomes" id="UP000198539"/>
    </source>
</evidence>
<dbReference type="EMBL" id="FNOM01000006">
    <property type="protein sequence ID" value="SDX20006.1"/>
    <property type="molecule type" value="Genomic_DNA"/>
</dbReference>
<dbReference type="RefSeq" id="WP_092889375.1">
    <property type="nucleotide sequence ID" value="NZ_CP061498.1"/>
</dbReference>
<dbReference type="InterPro" id="IPR020308">
    <property type="entry name" value="Uncharacterised_Ynq1"/>
</dbReference>
<feature type="transmembrane region" description="Helical" evidence="1">
    <location>
        <begin position="20"/>
        <end position="40"/>
    </location>
</feature>
<keyword evidence="1" id="KW-0472">Membrane</keyword>
<accession>A0A1H2ZRI8</accession>
<dbReference type="Pfam" id="PF17272">
    <property type="entry name" value="DUF5337"/>
    <property type="match status" value="1"/>
</dbReference>
<keyword evidence="1" id="KW-1133">Transmembrane helix</keyword>
<gene>
    <name evidence="2" type="ORF">SAMN04488238_10641</name>
</gene>